<dbReference type="EMBL" id="JAXCEH010000021">
    <property type="protein sequence ID" value="MFA1557484.1"/>
    <property type="molecule type" value="Genomic_DNA"/>
</dbReference>
<evidence type="ECO:0000313" key="2">
    <source>
        <dbReference type="EMBL" id="MFA1557484.1"/>
    </source>
</evidence>
<protein>
    <recommendedName>
        <fullName evidence="4">Secreted protein</fullName>
    </recommendedName>
</protein>
<proteinExistence type="predicted"/>
<organism evidence="2 3">
    <name type="scientific">Actinomadura chokoriensis</name>
    <dbReference type="NCBI Taxonomy" id="454156"/>
    <lineage>
        <taxon>Bacteria</taxon>
        <taxon>Bacillati</taxon>
        <taxon>Actinomycetota</taxon>
        <taxon>Actinomycetes</taxon>
        <taxon>Streptosporangiales</taxon>
        <taxon>Thermomonosporaceae</taxon>
        <taxon>Actinomadura</taxon>
    </lineage>
</organism>
<gene>
    <name evidence="2" type="ORF">SM436_27705</name>
</gene>
<accession>A0ABV4R3P2</accession>
<keyword evidence="1" id="KW-0732">Signal</keyword>
<sequence length="152" mass="16620">MAVTALAGASLTAVVAGAPPASAAPTRTAARTGAIGGEIEALSGCRNESSSISGAKASGRLCWSTHEISVSKIKLRDSASDGHYAVFRIHFRLKHYGWHTFTTDIVSTKGRRAPVTVTRSKWVYDPKYKVKDFWMQVCKRRGSHRTCDSRWH</sequence>
<reference evidence="2 3" key="1">
    <citation type="submission" date="2023-11" db="EMBL/GenBank/DDBJ databases">
        <title>Actinomadura monticuli sp. nov., isolated from volcanic ash.</title>
        <authorList>
            <person name="Lee S.D."/>
            <person name="Yang H."/>
            <person name="Kim I.S."/>
        </authorList>
    </citation>
    <scope>NUCLEOTIDE SEQUENCE [LARGE SCALE GENOMIC DNA]</scope>
    <source>
        <strain evidence="2 3">DSM 45346</strain>
    </source>
</reference>
<dbReference type="Proteomes" id="UP001569904">
    <property type="component" value="Unassembled WGS sequence"/>
</dbReference>
<evidence type="ECO:0008006" key="4">
    <source>
        <dbReference type="Google" id="ProtNLM"/>
    </source>
</evidence>
<feature type="chain" id="PRO_5046083323" description="Secreted protein" evidence="1">
    <location>
        <begin position="24"/>
        <end position="152"/>
    </location>
</feature>
<name>A0ABV4R3P2_9ACTN</name>
<feature type="signal peptide" evidence="1">
    <location>
        <begin position="1"/>
        <end position="23"/>
    </location>
</feature>
<keyword evidence="3" id="KW-1185">Reference proteome</keyword>
<comment type="caution">
    <text evidence="2">The sequence shown here is derived from an EMBL/GenBank/DDBJ whole genome shotgun (WGS) entry which is preliminary data.</text>
</comment>
<dbReference type="RefSeq" id="WP_371944229.1">
    <property type="nucleotide sequence ID" value="NZ_JAXCEH010000021.1"/>
</dbReference>
<evidence type="ECO:0000313" key="3">
    <source>
        <dbReference type="Proteomes" id="UP001569904"/>
    </source>
</evidence>
<evidence type="ECO:0000256" key="1">
    <source>
        <dbReference type="SAM" id="SignalP"/>
    </source>
</evidence>